<feature type="domain" description="Galactosyltransferase N-terminal" evidence="12">
    <location>
        <begin position="16"/>
        <end position="140"/>
    </location>
</feature>
<organism evidence="13 14">
    <name type="scientific">Elysia chlorotica</name>
    <name type="common">Eastern emerald elysia</name>
    <name type="synonym">Sea slug</name>
    <dbReference type="NCBI Taxonomy" id="188477"/>
    <lineage>
        <taxon>Eukaryota</taxon>
        <taxon>Metazoa</taxon>
        <taxon>Spiralia</taxon>
        <taxon>Lophotrochozoa</taxon>
        <taxon>Mollusca</taxon>
        <taxon>Gastropoda</taxon>
        <taxon>Heterobranchia</taxon>
        <taxon>Euthyneura</taxon>
        <taxon>Panpulmonata</taxon>
        <taxon>Sacoglossa</taxon>
        <taxon>Placobranchoidea</taxon>
        <taxon>Plakobranchidae</taxon>
        <taxon>Elysia</taxon>
    </lineage>
</organism>
<evidence type="ECO:0000313" key="14">
    <source>
        <dbReference type="Proteomes" id="UP000271974"/>
    </source>
</evidence>
<keyword evidence="10" id="KW-0325">Glycoprotein</keyword>
<evidence type="ECO:0000256" key="8">
    <source>
        <dbReference type="ARBA" id="ARBA00022989"/>
    </source>
</evidence>
<dbReference type="GO" id="GO:0005794">
    <property type="term" value="C:Golgi apparatus"/>
    <property type="evidence" value="ECO:0007669"/>
    <property type="project" value="TreeGrafter"/>
</dbReference>
<protein>
    <recommendedName>
        <fullName evidence="15">Galactosyltransferase N-terminal domain-containing protein</fullName>
    </recommendedName>
</protein>
<evidence type="ECO:0000256" key="4">
    <source>
        <dbReference type="ARBA" id="ARBA00022676"/>
    </source>
</evidence>
<dbReference type="GO" id="GO:0008378">
    <property type="term" value="F:galactosyltransferase activity"/>
    <property type="evidence" value="ECO:0007669"/>
    <property type="project" value="TreeGrafter"/>
</dbReference>
<dbReference type="UniPathway" id="UPA00378"/>
<dbReference type="GO" id="GO:0005975">
    <property type="term" value="P:carbohydrate metabolic process"/>
    <property type="evidence" value="ECO:0007669"/>
    <property type="project" value="InterPro"/>
</dbReference>
<dbReference type="Pfam" id="PF13733">
    <property type="entry name" value="Glyco_transf_7N"/>
    <property type="match status" value="1"/>
</dbReference>
<comment type="pathway">
    <text evidence="2">Protein modification; protein glycosylation.</text>
</comment>
<keyword evidence="9" id="KW-0472">Membrane</keyword>
<evidence type="ECO:0000256" key="10">
    <source>
        <dbReference type="ARBA" id="ARBA00023180"/>
    </source>
</evidence>
<dbReference type="AlphaFoldDB" id="A0A3S1I3P2"/>
<comment type="caution">
    <text evidence="13">The sequence shown here is derived from an EMBL/GenBank/DDBJ whole genome shotgun (WGS) entry which is preliminary data.</text>
</comment>
<evidence type="ECO:0000313" key="13">
    <source>
        <dbReference type="EMBL" id="RUS91623.1"/>
    </source>
</evidence>
<name>A0A3S1I3P2_ELYCH</name>
<comment type="similarity">
    <text evidence="3">Belongs to the glycosyltransferase 7 family.</text>
</comment>
<keyword evidence="6" id="KW-0812">Transmembrane</keyword>
<dbReference type="EMBL" id="RQTK01000008">
    <property type="protein sequence ID" value="RUS91623.1"/>
    <property type="molecule type" value="Genomic_DNA"/>
</dbReference>
<evidence type="ECO:0008006" key="15">
    <source>
        <dbReference type="Google" id="ProtNLM"/>
    </source>
</evidence>
<evidence type="ECO:0000256" key="2">
    <source>
        <dbReference type="ARBA" id="ARBA00004922"/>
    </source>
</evidence>
<keyword evidence="5" id="KW-0808">Transferase</keyword>
<evidence type="ECO:0000256" key="1">
    <source>
        <dbReference type="ARBA" id="ARBA00004606"/>
    </source>
</evidence>
<dbReference type="SUPFAM" id="SSF53448">
    <property type="entry name" value="Nucleotide-diphospho-sugar transferases"/>
    <property type="match status" value="1"/>
</dbReference>
<dbReference type="InterPro" id="IPR027791">
    <property type="entry name" value="Galactosyl_T_C"/>
</dbReference>
<feature type="domain" description="Galactosyltransferase C-terminal" evidence="11">
    <location>
        <begin position="149"/>
        <end position="220"/>
    </location>
</feature>
<comment type="subcellular location">
    <subcellularLocation>
        <location evidence="1">Membrane</location>
        <topology evidence="1">Single-pass type II membrane protein</topology>
    </subcellularLocation>
</comment>
<dbReference type="Proteomes" id="UP000271974">
    <property type="component" value="Unassembled WGS sequence"/>
</dbReference>
<evidence type="ECO:0000256" key="7">
    <source>
        <dbReference type="ARBA" id="ARBA00022968"/>
    </source>
</evidence>
<keyword evidence="4" id="KW-0328">Glycosyltransferase</keyword>
<evidence type="ECO:0000256" key="5">
    <source>
        <dbReference type="ARBA" id="ARBA00022679"/>
    </source>
</evidence>
<dbReference type="GO" id="GO:0016020">
    <property type="term" value="C:membrane"/>
    <property type="evidence" value="ECO:0007669"/>
    <property type="project" value="UniProtKB-SubCell"/>
</dbReference>
<gene>
    <name evidence="13" type="ORF">EGW08_000596</name>
</gene>
<keyword evidence="7" id="KW-0735">Signal-anchor</keyword>
<proteinExistence type="inferred from homology"/>
<dbReference type="InterPro" id="IPR027995">
    <property type="entry name" value="Galactosyl_T_N"/>
</dbReference>
<reference evidence="13 14" key="1">
    <citation type="submission" date="2019-01" db="EMBL/GenBank/DDBJ databases">
        <title>A draft genome assembly of the solar-powered sea slug Elysia chlorotica.</title>
        <authorList>
            <person name="Cai H."/>
            <person name="Li Q."/>
            <person name="Fang X."/>
            <person name="Li J."/>
            <person name="Curtis N.E."/>
            <person name="Altenburger A."/>
            <person name="Shibata T."/>
            <person name="Feng M."/>
            <person name="Maeda T."/>
            <person name="Schwartz J.A."/>
            <person name="Shigenobu S."/>
            <person name="Lundholm N."/>
            <person name="Nishiyama T."/>
            <person name="Yang H."/>
            <person name="Hasebe M."/>
            <person name="Li S."/>
            <person name="Pierce S.K."/>
            <person name="Wang J."/>
        </authorList>
    </citation>
    <scope>NUCLEOTIDE SEQUENCE [LARGE SCALE GENOMIC DNA]</scope>
    <source>
        <strain evidence="13">EC2010</strain>
        <tissue evidence="13">Whole organism of an adult</tissue>
    </source>
</reference>
<dbReference type="Gene3D" id="3.90.550.10">
    <property type="entry name" value="Spore Coat Polysaccharide Biosynthesis Protein SpsA, Chain A"/>
    <property type="match status" value="1"/>
</dbReference>
<dbReference type="OrthoDB" id="10016069at2759"/>
<keyword evidence="8" id="KW-1133">Transmembrane helix</keyword>
<dbReference type="PRINTS" id="PR02050">
    <property type="entry name" value="B14GALTRFASE"/>
</dbReference>
<sequence>MGSEKVEKVSLSKNEVGKVQPIMKSPNSTELQNTFPWLSKGGHYTPPSCTPKENTAIIFPFRDRHIHLHTLLLNLLPILRRQNVQFTIFVIEQEKPSLFNRGLLFNIGFVESLQLGDFDCFIFHDVDLIPLFDTNFYHCNENPTSFLGGVNKFKYGLSYKELFGGVVSFTRGQYESINGASNMYFGWGAEDDDLRKRIRERNMSILRTDKSVGLYDMIKHNREESNPINPIR</sequence>
<dbReference type="Pfam" id="PF02709">
    <property type="entry name" value="Glyco_transf_7C"/>
    <property type="match status" value="1"/>
</dbReference>
<evidence type="ECO:0000256" key="6">
    <source>
        <dbReference type="ARBA" id="ARBA00022692"/>
    </source>
</evidence>
<evidence type="ECO:0000259" key="11">
    <source>
        <dbReference type="Pfam" id="PF02709"/>
    </source>
</evidence>
<evidence type="ECO:0000256" key="3">
    <source>
        <dbReference type="ARBA" id="ARBA00005735"/>
    </source>
</evidence>
<evidence type="ECO:0000256" key="9">
    <source>
        <dbReference type="ARBA" id="ARBA00023136"/>
    </source>
</evidence>
<keyword evidence="14" id="KW-1185">Reference proteome</keyword>
<dbReference type="InterPro" id="IPR029044">
    <property type="entry name" value="Nucleotide-diphossugar_trans"/>
</dbReference>
<dbReference type="PANTHER" id="PTHR19300">
    <property type="entry name" value="BETA-1,4-GALACTOSYLTRANSFERASE"/>
    <property type="match status" value="1"/>
</dbReference>
<accession>A0A3S1I3P2</accession>
<dbReference type="InterPro" id="IPR003859">
    <property type="entry name" value="Galactosyl_T"/>
</dbReference>
<evidence type="ECO:0000259" key="12">
    <source>
        <dbReference type="Pfam" id="PF13733"/>
    </source>
</evidence>
<dbReference type="PANTHER" id="PTHR19300:SF57">
    <property type="entry name" value="BETA-1,4-N-ACETYLGALACTOSAMINYLTRANSFERASE"/>
    <property type="match status" value="1"/>
</dbReference>